<protein>
    <submittedName>
        <fullName evidence="2">Uncharacterized protein</fullName>
    </submittedName>
</protein>
<accession>A0A3N4J3R7</accession>
<dbReference type="Proteomes" id="UP000276215">
    <property type="component" value="Unassembled WGS sequence"/>
</dbReference>
<evidence type="ECO:0000313" key="3">
    <source>
        <dbReference type="Proteomes" id="UP000276215"/>
    </source>
</evidence>
<feature type="region of interest" description="Disordered" evidence="1">
    <location>
        <begin position="57"/>
        <end position="88"/>
    </location>
</feature>
<name>A0A3N4J3R7_9PEZI</name>
<dbReference type="EMBL" id="ML120489">
    <property type="protein sequence ID" value="RPA91748.1"/>
    <property type="molecule type" value="Genomic_DNA"/>
</dbReference>
<sequence>AARKSGVIPFLSLISGRAFGSLRSSVKIELSPQRTDSASGVLPRKSCWLVSVLLSSMSDDTSSSRPNKTAQCSPDIREPSRRKSRHGL</sequence>
<keyword evidence="3" id="KW-1185">Reference proteome</keyword>
<dbReference type="AlphaFoldDB" id="A0A3N4J3R7"/>
<reference evidence="2 3" key="1">
    <citation type="journal article" date="2018" name="Nat. Ecol. Evol.">
        <title>Pezizomycetes genomes reveal the molecular basis of ectomycorrhizal truffle lifestyle.</title>
        <authorList>
            <person name="Murat C."/>
            <person name="Payen T."/>
            <person name="Noel B."/>
            <person name="Kuo A."/>
            <person name="Morin E."/>
            <person name="Chen J."/>
            <person name="Kohler A."/>
            <person name="Krizsan K."/>
            <person name="Balestrini R."/>
            <person name="Da Silva C."/>
            <person name="Montanini B."/>
            <person name="Hainaut M."/>
            <person name="Levati E."/>
            <person name="Barry K.W."/>
            <person name="Belfiori B."/>
            <person name="Cichocki N."/>
            <person name="Clum A."/>
            <person name="Dockter R.B."/>
            <person name="Fauchery L."/>
            <person name="Guy J."/>
            <person name="Iotti M."/>
            <person name="Le Tacon F."/>
            <person name="Lindquist E.A."/>
            <person name="Lipzen A."/>
            <person name="Malagnac F."/>
            <person name="Mello A."/>
            <person name="Molinier V."/>
            <person name="Miyauchi S."/>
            <person name="Poulain J."/>
            <person name="Riccioni C."/>
            <person name="Rubini A."/>
            <person name="Sitrit Y."/>
            <person name="Splivallo R."/>
            <person name="Traeger S."/>
            <person name="Wang M."/>
            <person name="Zifcakova L."/>
            <person name="Wipf D."/>
            <person name="Zambonelli A."/>
            <person name="Paolocci F."/>
            <person name="Nowrousian M."/>
            <person name="Ottonello S."/>
            <person name="Baldrian P."/>
            <person name="Spatafora J.W."/>
            <person name="Henrissat B."/>
            <person name="Nagy L.G."/>
            <person name="Aury J.M."/>
            <person name="Wincker P."/>
            <person name="Grigoriev I.V."/>
            <person name="Bonfante P."/>
            <person name="Martin F.M."/>
        </authorList>
    </citation>
    <scope>NUCLEOTIDE SEQUENCE [LARGE SCALE GENOMIC DNA]</scope>
    <source>
        <strain evidence="2 3">120613-1</strain>
    </source>
</reference>
<evidence type="ECO:0000256" key="1">
    <source>
        <dbReference type="SAM" id="MobiDB-lite"/>
    </source>
</evidence>
<feature type="non-terminal residue" evidence="2">
    <location>
        <position position="1"/>
    </location>
</feature>
<proteinExistence type="predicted"/>
<gene>
    <name evidence="2" type="ORF">L873DRAFT_1712758</name>
</gene>
<evidence type="ECO:0000313" key="2">
    <source>
        <dbReference type="EMBL" id="RPA91748.1"/>
    </source>
</evidence>
<organism evidence="2 3">
    <name type="scientific">Choiromyces venosus 120613-1</name>
    <dbReference type="NCBI Taxonomy" id="1336337"/>
    <lineage>
        <taxon>Eukaryota</taxon>
        <taxon>Fungi</taxon>
        <taxon>Dikarya</taxon>
        <taxon>Ascomycota</taxon>
        <taxon>Pezizomycotina</taxon>
        <taxon>Pezizomycetes</taxon>
        <taxon>Pezizales</taxon>
        <taxon>Tuberaceae</taxon>
        <taxon>Choiromyces</taxon>
    </lineage>
</organism>